<sequence>MSISVIVSFHERSNSNAFISELPYLNPNSYGEPFGAYLVLGKPHLIVDIYSIQEANKALVKGKQLFLILNAVQATYYAIQNGDQLLLEPVKEIYSSDKIELVPKSVNDFKIISETATLIEDIFLDQIRIVKEGMVLLLWVKSNVYVCLTVKTVQPILDNEAVFKLSNNSFPDMSLEFYEDKLPDLPKKEDLNEIVNYGRVVKCEDMFTWQIEFIEKHFTKYLYLKVQWVQEDLKY</sequence>
<dbReference type="Proteomes" id="UP000095286">
    <property type="component" value="Unplaced"/>
</dbReference>
<dbReference type="WBParaSite" id="RSKR_0001112300.1">
    <property type="protein sequence ID" value="RSKR_0001112300.1"/>
    <property type="gene ID" value="RSKR_0001112300"/>
</dbReference>
<proteinExistence type="predicted"/>
<reference evidence="2" key="1">
    <citation type="submission" date="2016-11" db="UniProtKB">
        <authorList>
            <consortium name="WormBaseParasite"/>
        </authorList>
    </citation>
    <scope>IDENTIFICATION</scope>
    <source>
        <strain evidence="2">KR3021</strain>
    </source>
</reference>
<evidence type="ECO:0000313" key="2">
    <source>
        <dbReference type="WBParaSite" id="RSKR_0001112300.1"/>
    </source>
</evidence>
<accession>A0AC35UHP0</accession>
<protein>
    <submittedName>
        <fullName evidence="2">PEX-1N domain-containing protein</fullName>
    </submittedName>
</protein>
<organism evidence="1 2">
    <name type="scientific">Rhabditophanes sp. KR3021</name>
    <dbReference type="NCBI Taxonomy" id="114890"/>
    <lineage>
        <taxon>Eukaryota</taxon>
        <taxon>Metazoa</taxon>
        <taxon>Ecdysozoa</taxon>
        <taxon>Nematoda</taxon>
        <taxon>Chromadorea</taxon>
        <taxon>Rhabditida</taxon>
        <taxon>Tylenchina</taxon>
        <taxon>Panagrolaimomorpha</taxon>
        <taxon>Strongyloidoidea</taxon>
        <taxon>Alloionematidae</taxon>
        <taxon>Rhabditophanes</taxon>
    </lineage>
</organism>
<evidence type="ECO:0000313" key="1">
    <source>
        <dbReference type="Proteomes" id="UP000095286"/>
    </source>
</evidence>
<name>A0AC35UHP0_9BILA</name>